<dbReference type="SMART" id="SM00891">
    <property type="entry name" value="ERCC4"/>
    <property type="match status" value="1"/>
</dbReference>
<proteinExistence type="inferred from homology"/>
<dbReference type="GO" id="GO:0031297">
    <property type="term" value="P:replication fork processing"/>
    <property type="evidence" value="ECO:0007669"/>
    <property type="project" value="TreeGrafter"/>
</dbReference>
<dbReference type="GO" id="GO:0048476">
    <property type="term" value="C:Holliday junction resolvase complex"/>
    <property type="evidence" value="ECO:0007669"/>
    <property type="project" value="InterPro"/>
</dbReference>
<organism evidence="8 9">
    <name type="scientific">Myotis davidii</name>
    <name type="common">David's myotis</name>
    <dbReference type="NCBI Taxonomy" id="225400"/>
    <lineage>
        <taxon>Eukaryota</taxon>
        <taxon>Metazoa</taxon>
        <taxon>Chordata</taxon>
        <taxon>Craniata</taxon>
        <taxon>Vertebrata</taxon>
        <taxon>Euteleostomi</taxon>
        <taxon>Mammalia</taxon>
        <taxon>Eutheria</taxon>
        <taxon>Laurasiatheria</taxon>
        <taxon>Chiroptera</taxon>
        <taxon>Yangochiroptera</taxon>
        <taxon>Vespertilionidae</taxon>
        <taxon>Myotis</taxon>
    </lineage>
</organism>
<dbReference type="GO" id="GO:0008821">
    <property type="term" value="F:crossover junction DNA endonuclease activity"/>
    <property type="evidence" value="ECO:0007669"/>
    <property type="project" value="TreeGrafter"/>
</dbReference>
<evidence type="ECO:0000256" key="5">
    <source>
        <dbReference type="ARBA" id="ARBA00023204"/>
    </source>
</evidence>
<dbReference type="FunFam" id="1.10.150.670:FF:000002">
    <property type="entry name" value="Crossover junction endonuclease EME1"/>
    <property type="match status" value="1"/>
</dbReference>
<comment type="subcellular location">
    <subcellularLocation>
        <location evidence="1">Nucleus</location>
    </subcellularLocation>
</comment>
<dbReference type="GO" id="GO:0031573">
    <property type="term" value="P:mitotic intra-S DNA damage checkpoint signaling"/>
    <property type="evidence" value="ECO:0007669"/>
    <property type="project" value="TreeGrafter"/>
</dbReference>
<evidence type="ECO:0000256" key="6">
    <source>
        <dbReference type="ARBA" id="ARBA00023242"/>
    </source>
</evidence>
<evidence type="ECO:0000256" key="3">
    <source>
        <dbReference type="ARBA" id="ARBA00022763"/>
    </source>
</evidence>
<feature type="domain" description="ERCC4" evidence="7">
    <location>
        <begin position="31"/>
        <end position="164"/>
    </location>
</feature>
<dbReference type="Gene3D" id="3.40.50.10130">
    <property type="match status" value="1"/>
</dbReference>
<keyword evidence="8" id="KW-0378">Hydrolase</keyword>
<dbReference type="Pfam" id="PF21292">
    <property type="entry name" value="EME1-MUS81_C"/>
    <property type="match status" value="1"/>
</dbReference>
<evidence type="ECO:0000259" key="7">
    <source>
        <dbReference type="SMART" id="SM00891"/>
    </source>
</evidence>
<dbReference type="PANTHER" id="PTHR21077:SF6">
    <property type="entry name" value="CROSSOVER JUNCTION ENDONUCLEASE EME2-RELATED"/>
    <property type="match status" value="1"/>
</dbReference>
<reference evidence="9" key="1">
    <citation type="journal article" date="2013" name="Science">
        <title>Comparative analysis of bat genomes provides insight into the evolution of flight and immunity.</title>
        <authorList>
            <person name="Zhang G."/>
            <person name="Cowled C."/>
            <person name="Shi Z."/>
            <person name="Huang Z."/>
            <person name="Bishop-Lilly K.A."/>
            <person name="Fang X."/>
            <person name="Wynne J.W."/>
            <person name="Xiong Z."/>
            <person name="Baker M.L."/>
            <person name="Zhao W."/>
            <person name="Tachedjian M."/>
            <person name="Zhu Y."/>
            <person name="Zhou P."/>
            <person name="Jiang X."/>
            <person name="Ng J."/>
            <person name="Yang L."/>
            <person name="Wu L."/>
            <person name="Xiao J."/>
            <person name="Feng Y."/>
            <person name="Chen Y."/>
            <person name="Sun X."/>
            <person name="Zhang Y."/>
            <person name="Marsh G.A."/>
            <person name="Crameri G."/>
            <person name="Broder C.C."/>
            <person name="Frey K.G."/>
            <person name="Wang L.F."/>
            <person name="Wang J."/>
        </authorList>
    </citation>
    <scope>NUCLEOTIDE SEQUENCE [LARGE SCALE GENOMIC DNA]</scope>
</reference>
<dbReference type="GO" id="GO:0000712">
    <property type="term" value="P:resolution of meiotic recombination intermediates"/>
    <property type="evidence" value="ECO:0007669"/>
    <property type="project" value="TreeGrafter"/>
</dbReference>
<comment type="similarity">
    <text evidence="2">Belongs to the EME1/MMS4 family.</text>
</comment>
<keyword evidence="4" id="KW-0233">DNA recombination</keyword>
<dbReference type="InterPro" id="IPR042530">
    <property type="entry name" value="EME1/EME2_C"/>
</dbReference>
<dbReference type="Proteomes" id="UP000010556">
    <property type="component" value="Unassembled WGS sequence"/>
</dbReference>
<sequence length="217" mass="24199">MEALGSLGCPGTLEAEDEQQYPWESLQVPPEVWAAGEQELLLLLLEPEEFLQGVFQLTQALVLLQLWANLDVLLVASWQELSQHVCAFTKALAQRPFKQFQESGTFSFCTAGRWMAGERVTKDGTGLRGAWWRQVRQFNRVSPAVADAIVTAFPSPRLLQQAYLACSTDQERLALLADLPVKVDEGARPRRVGPDLSRRICLFLTSTNPDLLLDLSS</sequence>
<gene>
    <name evidence="8" type="ORF">MDA_GLEAN10007770</name>
</gene>
<name>L5LVQ7_MYODS</name>
<keyword evidence="8" id="KW-0255">Endonuclease</keyword>
<keyword evidence="6" id="KW-0539">Nucleus</keyword>
<dbReference type="GO" id="GO:0003677">
    <property type="term" value="F:DNA binding"/>
    <property type="evidence" value="ECO:0007669"/>
    <property type="project" value="InterPro"/>
</dbReference>
<accession>L5LVQ7</accession>
<dbReference type="EMBL" id="KB107323">
    <property type="protein sequence ID" value="ELK30115.1"/>
    <property type="molecule type" value="Genomic_DNA"/>
</dbReference>
<protein>
    <submittedName>
        <fullName evidence="8">Putative crossover junction endonuclease EME2</fullName>
    </submittedName>
</protein>
<evidence type="ECO:0000256" key="4">
    <source>
        <dbReference type="ARBA" id="ARBA00023172"/>
    </source>
</evidence>
<evidence type="ECO:0000256" key="2">
    <source>
        <dbReference type="ARBA" id="ARBA00005313"/>
    </source>
</evidence>
<keyword evidence="5" id="KW-0234">DNA repair</keyword>
<evidence type="ECO:0000313" key="8">
    <source>
        <dbReference type="EMBL" id="ELK30115.1"/>
    </source>
</evidence>
<keyword evidence="3" id="KW-0227">DNA damage</keyword>
<dbReference type="AlphaFoldDB" id="L5LVQ7"/>
<dbReference type="eggNOG" id="ENOG502RQYN">
    <property type="taxonomic scope" value="Eukaryota"/>
</dbReference>
<dbReference type="Gene3D" id="1.10.150.670">
    <property type="entry name" value="Crossover junction endonuclease EME1, DNA-binding domain"/>
    <property type="match status" value="1"/>
</dbReference>
<evidence type="ECO:0000313" key="9">
    <source>
        <dbReference type="Proteomes" id="UP000010556"/>
    </source>
</evidence>
<dbReference type="GO" id="GO:0006302">
    <property type="term" value="P:double-strand break repair"/>
    <property type="evidence" value="ECO:0007669"/>
    <property type="project" value="TreeGrafter"/>
</dbReference>
<dbReference type="InterPro" id="IPR006166">
    <property type="entry name" value="ERCC4_domain"/>
</dbReference>
<keyword evidence="8" id="KW-0540">Nuclease</keyword>
<dbReference type="PANTHER" id="PTHR21077">
    <property type="entry name" value="EME1 PROTEIN"/>
    <property type="match status" value="1"/>
</dbReference>
<dbReference type="GO" id="GO:0005634">
    <property type="term" value="C:nucleus"/>
    <property type="evidence" value="ECO:0007669"/>
    <property type="project" value="UniProtKB-SubCell"/>
</dbReference>
<evidence type="ECO:0000256" key="1">
    <source>
        <dbReference type="ARBA" id="ARBA00004123"/>
    </source>
</evidence>
<dbReference type="InterPro" id="IPR033310">
    <property type="entry name" value="Mms4/EME1/EME2"/>
</dbReference>
<keyword evidence="9" id="KW-1185">Reference proteome</keyword>